<gene>
    <name evidence="1" type="ORF">O9X94_15280</name>
</gene>
<sequence length="201" mass="22815">MRWVEEIKAAFEALGGAARYADLYEYLLRTTARELTIEWKATVRRTIEDHSSDSLNHRADDLFQKMGHGHWGLRGAAVSEEELQRREKLSPQEIVKEVFVREHWRSVPGDKMDTTNLPSDDCLNPNAAWCTNTHLEIELSSGVKLSSPLAWYPRLLSATARQRANFELTPLGIYWPDIGEDISVRGMLIGIRGIPSEVAAR</sequence>
<keyword evidence="2" id="KW-1185">Reference proteome</keyword>
<reference evidence="1" key="1">
    <citation type="submission" date="2022-12" db="EMBL/GenBank/DDBJ databases">
        <title>Draft genome sequences of 22 rhizogenic Agrobacterium biovar 1 strains, the causative agent of hairy root disease.</title>
        <authorList>
            <person name="Kim N."/>
            <person name="Vargas P."/>
            <person name="Rediers H."/>
        </authorList>
    </citation>
    <scope>NUCLEOTIDE SEQUENCE</scope>
    <source>
        <strain evidence="1">ST07.17.026</strain>
    </source>
</reference>
<accession>A0A9X3QT93</accession>
<comment type="caution">
    <text evidence="1">The sequence shown here is derived from an EMBL/GenBank/DDBJ whole genome shotgun (WGS) entry which is preliminary data.</text>
</comment>
<dbReference type="RefSeq" id="WP_269829695.1">
    <property type="nucleotide sequence ID" value="NZ_JAPZLT010000007.1"/>
</dbReference>
<organism evidence="1 2">
    <name type="scientific">Agrobacterium leguminum</name>
    <dbReference type="NCBI Taxonomy" id="2792015"/>
    <lineage>
        <taxon>Bacteria</taxon>
        <taxon>Pseudomonadati</taxon>
        <taxon>Pseudomonadota</taxon>
        <taxon>Alphaproteobacteria</taxon>
        <taxon>Hyphomicrobiales</taxon>
        <taxon>Rhizobiaceae</taxon>
        <taxon>Rhizobium/Agrobacterium group</taxon>
        <taxon>Agrobacterium</taxon>
    </lineage>
</organism>
<dbReference type="EMBL" id="JAPZLT010000007">
    <property type="protein sequence ID" value="MCZ7910687.1"/>
    <property type="molecule type" value="Genomic_DNA"/>
</dbReference>
<evidence type="ECO:0000313" key="1">
    <source>
        <dbReference type="EMBL" id="MCZ7910687.1"/>
    </source>
</evidence>
<dbReference type="Proteomes" id="UP001151309">
    <property type="component" value="Unassembled WGS sequence"/>
</dbReference>
<dbReference type="Pfam" id="PF10387">
    <property type="entry name" value="DUF2442"/>
    <property type="match status" value="1"/>
</dbReference>
<name>A0A9X3QT93_9HYPH</name>
<proteinExistence type="predicted"/>
<dbReference type="Gene3D" id="3.30.2020.40">
    <property type="entry name" value="Uncharacterised protein PF10387, DUF2442"/>
    <property type="match status" value="1"/>
</dbReference>
<protein>
    <submittedName>
        <fullName evidence="1">DUF2442 domain-containing protein</fullName>
    </submittedName>
</protein>
<evidence type="ECO:0000313" key="2">
    <source>
        <dbReference type="Proteomes" id="UP001151309"/>
    </source>
</evidence>
<dbReference type="AlphaFoldDB" id="A0A9X3QT93"/>
<dbReference type="InterPro" id="IPR018841">
    <property type="entry name" value="DUF2442"/>
</dbReference>